<evidence type="ECO:0000256" key="4">
    <source>
        <dbReference type="ARBA" id="ARBA00022692"/>
    </source>
</evidence>
<dbReference type="GO" id="GO:0034625">
    <property type="term" value="P:fatty acid elongation, monounsaturated fatty acid"/>
    <property type="evidence" value="ECO:0007669"/>
    <property type="project" value="TreeGrafter"/>
</dbReference>
<evidence type="ECO:0000256" key="2">
    <source>
        <dbReference type="ARBA" id="ARBA00022516"/>
    </source>
</evidence>
<dbReference type="Pfam" id="PF01151">
    <property type="entry name" value="ELO"/>
    <property type="match status" value="1"/>
</dbReference>
<keyword evidence="7 10" id="KW-0443">Lipid metabolism</keyword>
<dbReference type="GO" id="GO:0009922">
    <property type="term" value="F:fatty acid elongase activity"/>
    <property type="evidence" value="ECO:0007669"/>
    <property type="project" value="UniProtKB-EC"/>
</dbReference>
<feature type="transmembrane region" description="Helical" evidence="10">
    <location>
        <begin position="164"/>
        <end position="182"/>
    </location>
</feature>
<evidence type="ECO:0000313" key="11">
    <source>
        <dbReference type="EMBL" id="CAD7569240.1"/>
    </source>
</evidence>
<feature type="transmembrane region" description="Helical" evidence="10">
    <location>
        <begin position="109"/>
        <end position="129"/>
    </location>
</feature>
<feature type="transmembrane region" description="Helical" evidence="10">
    <location>
        <begin position="194"/>
        <end position="210"/>
    </location>
</feature>
<comment type="subcellular location">
    <subcellularLocation>
        <location evidence="1">Membrane</location>
        <topology evidence="1">Multi-pass membrane protein</topology>
    </subcellularLocation>
</comment>
<protein>
    <recommendedName>
        <fullName evidence="10">Elongation of very long chain fatty acids protein</fullName>
        <ecNumber evidence="10">2.3.1.199</ecNumber>
    </recommendedName>
    <alternativeName>
        <fullName evidence="10">Very-long-chain 3-oxoacyl-CoA synthase</fullName>
    </alternativeName>
</protein>
<keyword evidence="8 10" id="KW-0472">Membrane</keyword>
<keyword evidence="2 10" id="KW-0444">Lipid biosynthesis</keyword>
<gene>
    <name evidence="11" type="ORF">TCMB3V08_LOCUS1984</name>
</gene>
<evidence type="ECO:0000256" key="3">
    <source>
        <dbReference type="ARBA" id="ARBA00022679"/>
    </source>
</evidence>
<dbReference type="GO" id="GO:0034626">
    <property type="term" value="P:fatty acid elongation, polyunsaturated fatty acid"/>
    <property type="evidence" value="ECO:0007669"/>
    <property type="project" value="TreeGrafter"/>
</dbReference>
<dbReference type="EC" id="2.3.1.199" evidence="10"/>
<feature type="transmembrane region" description="Helical" evidence="10">
    <location>
        <begin position="216"/>
        <end position="236"/>
    </location>
</feature>
<evidence type="ECO:0000256" key="5">
    <source>
        <dbReference type="ARBA" id="ARBA00022832"/>
    </source>
</evidence>
<dbReference type="PANTHER" id="PTHR11157:SF113">
    <property type="entry name" value="ELONGATION OF VERY LONG CHAIN FATTY ACIDS PROTEIN"/>
    <property type="match status" value="1"/>
</dbReference>
<evidence type="ECO:0000256" key="9">
    <source>
        <dbReference type="ARBA" id="ARBA00023160"/>
    </source>
</evidence>
<keyword evidence="3 10" id="KW-0808">Transferase</keyword>
<keyword evidence="6 10" id="KW-1133">Transmembrane helix</keyword>
<dbReference type="AlphaFoldDB" id="A0A7R9IYH4"/>
<keyword evidence="5 10" id="KW-0276">Fatty acid metabolism</keyword>
<feature type="transmembrane region" description="Helical" evidence="10">
    <location>
        <begin position="30"/>
        <end position="49"/>
    </location>
</feature>
<comment type="similarity">
    <text evidence="10">Belongs to the ELO family.</text>
</comment>
<proteinExistence type="inferred from homology"/>
<organism evidence="11">
    <name type="scientific">Timema californicum</name>
    <name type="common">California timema</name>
    <name type="synonym">Walking stick</name>
    <dbReference type="NCBI Taxonomy" id="61474"/>
    <lineage>
        <taxon>Eukaryota</taxon>
        <taxon>Metazoa</taxon>
        <taxon>Ecdysozoa</taxon>
        <taxon>Arthropoda</taxon>
        <taxon>Hexapoda</taxon>
        <taxon>Insecta</taxon>
        <taxon>Pterygota</taxon>
        <taxon>Neoptera</taxon>
        <taxon>Polyneoptera</taxon>
        <taxon>Phasmatodea</taxon>
        <taxon>Timematodea</taxon>
        <taxon>Timematoidea</taxon>
        <taxon>Timematidae</taxon>
        <taxon>Timema</taxon>
    </lineage>
</organism>
<feature type="transmembrane region" description="Helical" evidence="10">
    <location>
        <begin position="61"/>
        <end position="80"/>
    </location>
</feature>
<dbReference type="GO" id="GO:0019367">
    <property type="term" value="P:fatty acid elongation, saturated fatty acid"/>
    <property type="evidence" value="ECO:0007669"/>
    <property type="project" value="TreeGrafter"/>
</dbReference>
<reference evidence="11" key="1">
    <citation type="submission" date="2020-11" db="EMBL/GenBank/DDBJ databases">
        <authorList>
            <person name="Tran Van P."/>
        </authorList>
    </citation>
    <scope>NUCLEOTIDE SEQUENCE</scope>
</reference>
<dbReference type="GO" id="GO:0005789">
    <property type="term" value="C:endoplasmic reticulum membrane"/>
    <property type="evidence" value="ECO:0007669"/>
    <property type="project" value="TreeGrafter"/>
</dbReference>
<comment type="catalytic activity">
    <reaction evidence="10">
        <text>a very-long-chain acyl-CoA + malonyl-CoA + H(+) = a very-long-chain 3-oxoacyl-CoA + CO2 + CoA</text>
        <dbReference type="Rhea" id="RHEA:32727"/>
        <dbReference type="ChEBI" id="CHEBI:15378"/>
        <dbReference type="ChEBI" id="CHEBI:16526"/>
        <dbReference type="ChEBI" id="CHEBI:57287"/>
        <dbReference type="ChEBI" id="CHEBI:57384"/>
        <dbReference type="ChEBI" id="CHEBI:90725"/>
        <dbReference type="ChEBI" id="CHEBI:90736"/>
        <dbReference type="EC" id="2.3.1.199"/>
    </reaction>
</comment>
<dbReference type="GO" id="GO:0030148">
    <property type="term" value="P:sphingolipid biosynthetic process"/>
    <property type="evidence" value="ECO:0007669"/>
    <property type="project" value="TreeGrafter"/>
</dbReference>
<evidence type="ECO:0000256" key="8">
    <source>
        <dbReference type="ARBA" id="ARBA00023136"/>
    </source>
</evidence>
<sequence length="248" mass="28930">MLGGDSQEKRQILINPRVQQWPFLGSPLPLVSIIVAYLYIVLVAGPKFMENRKPHSLKKIIAAYNIFQLFANSFIIYGLLTSGWANHLDFGCHLPDFSNHPTALRMAAMVWYEMCLKLIDFIETGFFILRKKESQRSFLHLYHHVSTLLIVYLSAKYLPGGSVTFPMILNAMVHVLMYTYYLLTLMGPRMQRRINKVQFVIVLLYSMQMFNPDCKIPTIIPYVFVPNVLLVFYLFYDFYQKAYKSKKD</sequence>
<evidence type="ECO:0000256" key="1">
    <source>
        <dbReference type="ARBA" id="ARBA00004141"/>
    </source>
</evidence>
<feature type="transmembrane region" description="Helical" evidence="10">
    <location>
        <begin position="141"/>
        <end position="158"/>
    </location>
</feature>
<name>A0A7R9IYH4_TIMCA</name>
<evidence type="ECO:0000256" key="7">
    <source>
        <dbReference type="ARBA" id="ARBA00023098"/>
    </source>
</evidence>
<dbReference type="PANTHER" id="PTHR11157">
    <property type="entry name" value="FATTY ACID ACYL TRANSFERASE-RELATED"/>
    <property type="match status" value="1"/>
</dbReference>
<dbReference type="EMBL" id="OE179606">
    <property type="protein sequence ID" value="CAD7569240.1"/>
    <property type="molecule type" value="Genomic_DNA"/>
</dbReference>
<evidence type="ECO:0000256" key="10">
    <source>
        <dbReference type="RuleBase" id="RU361115"/>
    </source>
</evidence>
<dbReference type="GO" id="GO:0042761">
    <property type="term" value="P:very long-chain fatty acid biosynthetic process"/>
    <property type="evidence" value="ECO:0007669"/>
    <property type="project" value="TreeGrafter"/>
</dbReference>
<dbReference type="InterPro" id="IPR002076">
    <property type="entry name" value="ELO_fam"/>
</dbReference>
<keyword evidence="9 10" id="KW-0275">Fatty acid biosynthesis</keyword>
<keyword evidence="4 10" id="KW-0812">Transmembrane</keyword>
<accession>A0A7R9IYH4</accession>
<evidence type="ECO:0000256" key="6">
    <source>
        <dbReference type="ARBA" id="ARBA00022989"/>
    </source>
</evidence>